<keyword evidence="2" id="KW-1185">Reference proteome</keyword>
<organism evidence="1 2">
    <name type="scientific">Gigaspora margarita</name>
    <dbReference type="NCBI Taxonomy" id="4874"/>
    <lineage>
        <taxon>Eukaryota</taxon>
        <taxon>Fungi</taxon>
        <taxon>Fungi incertae sedis</taxon>
        <taxon>Mucoromycota</taxon>
        <taxon>Glomeromycotina</taxon>
        <taxon>Glomeromycetes</taxon>
        <taxon>Diversisporales</taxon>
        <taxon>Gigasporaceae</taxon>
        <taxon>Gigaspora</taxon>
    </lineage>
</organism>
<feature type="non-terminal residue" evidence="1">
    <location>
        <position position="1"/>
    </location>
</feature>
<evidence type="ECO:0000313" key="2">
    <source>
        <dbReference type="Proteomes" id="UP000789901"/>
    </source>
</evidence>
<gene>
    <name evidence="1" type="ORF">GMARGA_LOCUS23222</name>
</gene>
<protein>
    <submittedName>
        <fullName evidence="1">45324_t:CDS:1</fullName>
    </submittedName>
</protein>
<sequence>HVEIKKTAPSSRNKKYKRKVYQYEKMDEKSWVAFTETVSNAFQKAKTKKELQTIQDLNKK</sequence>
<proteinExistence type="predicted"/>
<dbReference type="Proteomes" id="UP000789901">
    <property type="component" value="Unassembled WGS sequence"/>
</dbReference>
<dbReference type="EMBL" id="CAJVQB010023320">
    <property type="protein sequence ID" value="CAG8801570.1"/>
    <property type="molecule type" value="Genomic_DNA"/>
</dbReference>
<name>A0ABN7VVZ1_GIGMA</name>
<reference evidence="1 2" key="1">
    <citation type="submission" date="2021-06" db="EMBL/GenBank/DDBJ databases">
        <authorList>
            <person name="Kallberg Y."/>
            <person name="Tangrot J."/>
            <person name="Rosling A."/>
        </authorList>
    </citation>
    <scope>NUCLEOTIDE SEQUENCE [LARGE SCALE GENOMIC DNA]</scope>
    <source>
        <strain evidence="1 2">120-4 pot B 10/14</strain>
    </source>
</reference>
<evidence type="ECO:0000313" key="1">
    <source>
        <dbReference type="EMBL" id="CAG8801570.1"/>
    </source>
</evidence>
<comment type="caution">
    <text evidence="1">The sequence shown here is derived from an EMBL/GenBank/DDBJ whole genome shotgun (WGS) entry which is preliminary data.</text>
</comment>
<accession>A0ABN7VVZ1</accession>